<keyword evidence="15" id="KW-0472">Membrane</keyword>
<evidence type="ECO:0000256" key="5">
    <source>
        <dbReference type="ARBA" id="ARBA00022676"/>
    </source>
</evidence>
<comment type="catalytic activity">
    <reaction evidence="12">
        <text>Preferential cleavage: (Ac)2-L-Lys-D-Ala-|-D-Ala. Also transpeptidation of peptidyl-alanyl moieties that are N-acyl substituents of D-alanine.</text>
        <dbReference type="EC" id="3.4.16.4"/>
    </reaction>
</comment>
<dbReference type="FunFam" id="1.10.3810.10:FF:000001">
    <property type="entry name" value="Penicillin-binding protein 1A"/>
    <property type="match status" value="1"/>
</dbReference>
<dbReference type="Pfam" id="PF00912">
    <property type="entry name" value="Transgly"/>
    <property type="match status" value="1"/>
</dbReference>
<dbReference type="InterPro" id="IPR050396">
    <property type="entry name" value="Glycosyltr_51/Transpeptidase"/>
</dbReference>
<keyword evidence="10" id="KW-0511">Multifunctional enzyme</keyword>
<evidence type="ECO:0000256" key="13">
    <source>
        <dbReference type="ARBA" id="ARBA00049902"/>
    </source>
</evidence>
<evidence type="ECO:0000256" key="8">
    <source>
        <dbReference type="ARBA" id="ARBA00022960"/>
    </source>
</evidence>
<feature type="domain" description="Penicillin-binding protein transpeptidase" evidence="16">
    <location>
        <begin position="433"/>
        <end position="689"/>
    </location>
</feature>
<dbReference type="Pfam" id="PF00905">
    <property type="entry name" value="Transpeptidase"/>
    <property type="match status" value="1"/>
</dbReference>
<feature type="compositionally biased region" description="Basic and acidic residues" evidence="14">
    <location>
        <begin position="737"/>
        <end position="746"/>
    </location>
</feature>
<accession>A0A1I1RP71</accession>
<dbReference type="InterPro" id="IPR023346">
    <property type="entry name" value="Lysozyme-like_dom_sf"/>
</dbReference>
<dbReference type="Gene3D" id="1.10.3810.10">
    <property type="entry name" value="Biosynthetic peptidoglycan transglycosylase-like"/>
    <property type="match status" value="1"/>
</dbReference>
<dbReference type="GO" id="GO:0009002">
    <property type="term" value="F:serine-type D-Ala-D-Ala carboxypeptidase activity"/>
    <property type="evidence" value="ECO:0007669"/>
    <property type="project" value="UniProtKB-EC"/>
</dbReference>
<comment type="similarity">
    <text evidence="2">In the N-terminal section; belongs to the glycosyltransferase 51 family.</text>
</comment>
<dbReference type="Proteomes" id="UP000199207">
    <property type="component" value="Unassembled WGS sequence"/>
</dbReference>
<name>A0A1I1RP71_9ACTN</name>
<evidence type="ECO:0000259" key="17">
    <source>
        <dbReference type="Pfam" id="PF00912"/>
    </source>
</evidence>
<feature type="region of interest" description="Disordered" evidence="14">
    <location>
        <begin position="481"/>
        <end position="500"/>
    </location>
</feature>
<dbReference type="GO" id="GO:0008658">
    <property type="term" value="F:penicillin binding"/>
    <property type="evidence" value="ECO:0007669"/>
    <property type="project" value="InterPro"/>
</dbReference>
<evidence type="ECO:0000259" key="16">
    <source>
        <dbReference type="Pfam" id="PF00905"/>
    </source>
</evidence>
<dbReference type="GO" id="GO:0008360">
    <property type="term" value="P:regulation of cell shape"/>
    <property type="evidence" value="ECO:0007669"/>
    <property type="project" value="UniProtKB-KW"/>
</dbReference>
<evidence type="ECO:0000256" key="2">
    <source>
        <dbReference type="ARBA" id="ARBA00007739"/>
    </source>
</evidence>
<keyword evidence="19" id="KW-1185">Reference proteome</keyword>
<dbReference type="SUPFAM" id="SSF56601">
    <property type="entry name" value="beta-lactamase/transpeptidase-like"/>
    <property type="match status" value="1"/>
</dbReference>
<keyword evidence="4" id="KW-0645">Protease</keyword>
<keyword evidence="6" id="KW-0808">Transferase</keyword>
<evidence type="ECO:0000256" key="4">
    <source>
        <dbReference type="ARBA" id="ARBA00022670"/>
    </source>
</evidence>
<feature type="compositionally biased region" description="Low complexity" evidence="14">
    <location>
        <begin position="802"/>
        <end position="824"/>
    </location>
</feature>
<evidence type="ECO:0000256" key="1">
    <source>
        <dbReference type="ARBA" id="ARBA00007090"/>
    </source>
</evidence>
<dbReference type="EMBL" id="FOLM01000013">
    <property type="protein sequence ID" value="SFD33353.1"/>
    <property type="molecule type" value="Genomic_DNA"/>
</dbReference>
<feature type="compositionally biased region" description="Low complexity" evidence="14">
    <location>
        <begin position="770"/>
        <end position="794"/>
    </location>
</feature>
<keyword evidence="7" id="KW-0378">Hydrolase</keyword>
<evidence type="ECO:0000256" key="10">
    <source>
        <dbReference type="ARBA" id="ARBA00023268"/>
    </source>
</evidence>
<dbReference type="RefSeq" id="WP_245834371.1">
    <property type="nucleotide sequence ID" value="NZ_FOLM01000013.1"/>
</dbReference>
<dbReference type="Gene3D" id="3.40.710.10">
    <property type="entry name" value="DD-peptidase/beta-lactamase superfamily"/>
    <property type="match status" value="1"/>
</dbReference>
<sequence>MNDNHESPHDPDRHGDGEDDGDGRRGADRHDGAPDPPDVPDAPEVPDGREMPGADVPGPARGRRSSAFRARVRRRLRLLRARARARARRRRRTGWRRLVPTWRMVLGGALLSVALACGAFAAGYLLVDIPEPKSVAAAEANTFLYSDGSLLARVGEVNRESIPLERVPVPVRQAVLAAEDRDFYSTPAVDPKAMIRAGWNMLRGGAPQSGSTITQQYVKNYYLDQSRTVDRKVREFFIALKLGHKVSKDDILEGYLNTSYFGRGAYGIQAAARAYYDKDADRLTTAEGAYLAALLNAPSAYDVHAHPEHRTQALARWNYVLDGMVASDWLSEEERRGMAFPEPRTPGASGPEADTSTGLGGQRGYLVETVTEHLTDAGLVDADRLEAGGLRITTTFDRNAQQALTEAVESELAARLSADREQDAAVRAGAASVETATGKVLALYGGTDFTEQFVNNATRRDYQAASTFKPFVYAAALEHASTDRSGEPIGPRSEYDGTSGREVLARDGRGTGWAPENAEGAQYGTMTVEGAMNQSVNAVFAQLGQDVGPDRVRDVVVRLGIPEDTPGLEEAQGSIALGTVTPSALDLAHAYATLAAHGLRHPLTLVTSVTSTGSGEEKFPLPPRRAERAIGRAAADGTTALLQRVVRHGTGMAAQAANRPAAGKTGTAEHDRAAWFAGYTPELATVVMLLGQDPATGAQMSLYGALGSDRVYGGDVPARIWARYTASALADRPVRDFDLDRTHEPGADLPDDYGTELETPPEPPGPADPTGPAEPAETAGTAGPVEPVEPAGPGDTEGPGAGAEEPGPGVEGAPEGMTGAPAPGGMDGAGAPPPLVLPPVPFPAPQLPF</sequence>
<keyword evidence="3 18" id="KW-0121">Carboxypeptidase</keyword>
<dbReference type="GO" id="GO:0006508">
    <property type="term" value="P:proteolysis"/>
    <property type="evidence" value="ECO:0007669"/>
    <property type="project" value="UniProtKB-KW"/>
</dbReference>
<dbReference type="InterPro" id="IPR012338">
    <property type="entry name" value="Beta-lactam/transpept-like"/>
</dbReference>
<proteinExistence type="inferred from homology"/>
<evidence type="ECO:0000256" key="9">
    <source>
        <dbReference type="ARBA" id="ARBA00022984"/>
    </source>
</evidence>
<dbReference type="GO" id="GO:0008955">
    <property type="term" value="F:peptidoglycan glycosyltransferase activity"/>
    <property type="evidence" value="ECO:0007669"/>
    <property type="project" value="UniProtKB-EC"/>
</dbReference>
<keyword evidence="11" id="KW-0961">Cell wall biogenesis/degradation</keyword>
<comment type="catalytic activity">
    <reaction evidence="13">
        <text>[GlcNAc-(1-&gt;4)-Mur2Ac(oyl-L-Ala-gamma-D-Glu-L-Lys-D-Ala-D-Ala)](n)-di-trans,octa-cis-undecaprenyl diphosphate + beta-D-GlcNAc-(1-&gt;4)-Mur2Ac(oyl-L-Ala-gamma-D-Glu-L-Lys-D-Ala-D-Ala)-di-trans,octa-cis-undecaprenyl diphosphate = [GlcNAc-(1-&gt;4)-Mur2Ac(oyl-L-Ala-gamma-D-Glu-L-Lys-D-Ala-D-Ala)](n+1)-di-trans,octa-cis-undecaprenyl diphosphate + di-trans,octa-cis-undecaprenyl diphosphate + H(+)</text>
        <dbReference type="Rhea" id="RHEA:23708"/>
        <dbReference type="Rhea" id="RHEA-COMP:9602"/>
        <dbReference type="Rhea" id="RHEA-COMP:9603"/>
        <dbReference type="ChEBI" id="CHEBI:15378"/>
        <dbReference type="ChEBI" id="CHEBI:58405"/>
        <dbReference type="ChEBI" id="CHEBI:60033"/>
        <dbReference type="ChEBI" id="CHEBI:78435"/>
        <dbReference type="EC" id="2.4.99.28"/>
    </reaction>
</comment>
<keyword evidence="8" id="KW-0133">Cell shape</keyword>
<dbReference type="InterPro" id="IPR001264">
    <property type="entry name" value="Glyco_trans_51"/>
</dbReference>
<evidence type="ECO:0000256" key="3">
    <source>
        <dbReference type="ARBA" id="ARBA00022645"/>
    </source>
</evidence>
<comment type="similarity">
    <text evidence="1">In the C-terminal section; belongs to the transpeptidase family.</text>
</comment>
<evidence type="ECO:0000313" key="18">
    <source>
        <dbReference type="EMBL" id="SFD33353.1"/>
    </source>
</evidence>
<keyword evidence="15" id="KW-0812">Transmembrane</keyword>
<evidence type="ECO:0000256" key="14">
    <source>
        <dbReference type="SAM" id="MobiDB-lite"/>
    </source>
</evidence>
<dbReference type="InterPro" id="IPR036950">
    <property type="entry name" value="PBP_transglycosylase"/>
</dbReference>
<feature type="compositionally biased region" description="Basic and acidic residues" evidence="14">
    <location>
        <begin position="1"/>
        <end position="33"/>
    </location>
</feature>
<evidence type="ECO:0000256" key="15">
    <source>
        <dbReference type="SAM" id="Phobius"/>
    </source>
</evidence>
<dbReference type="GO" id="GO:0009252">
    <property type="term" value="P:peptidoglycan biosynthetic process"/>
    <property type="evidence" value="ECO:0007669"/>
    <property type="project" value="UniProtKB-KW"/>
</dbReference>
<protein>
    <submittedName>
        <fullName evidence="18">Membrane carboxypeptidase (Penicillin-binding protein)</fullName>
    </submittedName>
</protein>
<feature type="region of interest" description="Disordered" evidence="14">
    <location>
        <begin position="737"/>
        <end position="849"/>
    </location>
</feature>
<evidence type="ECO:0000313" key="19">
    <source>
        <dbReference type="Proteomes" id="UP000199207"/>
    </source>
</evidence>
<evidence type="ECO:0000256" key="7">
    <source>
        <dbReference type="ARBA" id="ARBA00022801"/>
    </source>
</evidence>
<feature type="compositionally biased region" description="Pro residues" evidence="14">
    <location>
        <begin position="760"/>
        <end position="769"/>
    </location>
</feature>
<reference evidence="18 19" key="1">
    <citation type="submission" date="2016-10" db="EMBL/GenBank/DDBJ databases">
        <authorList>
            <person name="de Groot N.N."/>
        </authorList>
    </citation>
    <scope>NUCLEOTIDE SEQUENCE [LARGE SCALE GENOMIC DNA]</scope>
    <source>
        <strain evidence="18 19">CGMCC 4.5739</strain>
    </source>
</reference>
<evidence type="ECO:0000256" key="11">
    <source>
        <dbReference type="ARBA" id="ARBA00023316"/>
    </source>
</evidence>
<evidence type="ECO:0000256" key="6">
    <source>
        <dbReference type="ARBA" id="ARBA00022679"/>
    </source>
</evidence>
<keyword evidence="9" id="KW-0573">Peptidoglycan synthesis</keyword>
<keyword evidence="5" id="KW-0328">Glycosyltransferase</keyword>
<dbReference type="SUPFAM" id="SSF53955">
    <property type="entry name" value="Lysozyme-like"/>
    <property type="match status" value="1"/>
</dbReference>
<gene>
    <name evidence="18" type="ORF">SAMN05421773_11381</name>
</gene>
<feature type="transmembrane region" description="Helical" evidence="15">
    <location>
        <begin position="105"/>
        <end position="127"/>
    </location>
</feature>
<feature type="domain" description="Glycosyl transferase family 51" evidence="17">
    <location>
        <begin position="148"/>
        <end position="324"/>
    </location>
</feature>
<dbReference type="GO" id="GO:0071555">
    <property type="term" value="P:cell wall organization"/>
    <property type="evidence" value="ECO:0007669"/>
    <property type="project" value="UniProtKB-KW"/>
</dbReference>
<feature type="compositionally biased region" description="Pro residues" evidence="14">
    <location>
        <begin position="831"/>
        <end position="849"/>
    </location>
</feature>
<dbReference type="PANTHER" id="PTHR32282:SF34">
    <property type="entry name" value="PENICILLIN-BINDING PROTEIN 1A"/>
    <property type="match status" value="1"/>
</dbReference>
<dbReference type="STRING" id="910347.SAMN05421773_11381"/>
<dbReference type="GO" id="GO:0030288">
    <property type="term" value="C:outer membrane-bounded periplasmic space"/>
    <property type="evidence" value="ECO:0007669"/>
    <property type="project" value="TreeGrafter"/>
</dbReference>
<evidence type="ECO:0000256" key="12">
    <source>
        <dbReference type="ARBA" id="ARBA00034000"/>
    </source>
</evidence>
<dbReference type="InterPro" id="IPR001460">
    <property type="entry name" value="PCN-bd_Tpept"/>
</dbReference>
<organism evidence="18 19">
    <name type="scientific">Streptomyces aidingensis</name>
    <dbReference type="NCBI Taxonomy" id="910347"/>
    <lineage>
        <taxon>Bacteria</taxon>
        <taxon>Bacillati</taxon>
        <taxon>Actinomycetota</taxon>
        <taxon>Actinomycetes</taxon>
        <taxon>Kitasatosporales</taxon>
        <taxon>Streptomycetaceae</taxon>
        <taxon>Streptomyces</taxon>
    </lineage>
</organism>
<feature type="region of interest" description="Disordered" evidence="14">
    <location>
        <begin position="335"/>
        <end position="360"/>
    </location>
</feature>
<dbReference type="PANTHER" id="PTHR32282">
    <property type="entry name" value="BINDING PROTEIN TRANSPEPTIDASE, PUTATIVE-RELATED"/>
    <property type="match status" value="1"/>
</dbReference>
<feature type="region of interest" description="Disordered" evidence="14">
    <location>
        <begin position="1"/>
        <end position="67"/>
    </location>
</feature>
<keyword evidence="15" id="KW-1133">Transmembrane helix</keyword>
<dbReference type="AlphaFoldDB" id="A0A1I1RP71"/>